<dbReference type="InterPro" id="IPR051692">
    <property type="entry name" value="OMP-like"/>
</dbReference>
<organism evidence="8 9">
    <name type="scientific">Rhizobium rhizoryzae</name>
    <dbReference type="NCBI Taxonomy" id="451876"/>
    <lineage>
        <taxon>Bacteria</taxon>
        <taxon>Pseudomonadati</taxon>
        <taxon>Pseudomonadota</taxon>
        <taxon>Alphaproteobacteria</taxon>
        <taxon>Hyphomicrobiales</taxon>
        <taxon>Rhizobiaceae</taxon>
        <taxon>Rhizobium/Agrobacterium group</taxon>
        <taxon>Rhizobium</taxon>
    </lineage>
</organism>
<accession>A0A7W6PR87</accession>
<sequence length="213" mass="22142">MKKVLLLAAALGFAGSSAALAADAVEQIPEAPMAVEAAVPSFTWTGGYVGLLGGYGWGNADASAPGISASDDFDGGRMGAFVGYNWAMASGFVVGIEGDVNYDWNENSYAGGIDAGTDWSGSVRGRVGYAFDRALLFAAGGYTGTNGYVDTPIGDTSKTFHGWTLGAGVDYAFTDNVFGRLEYRYNDYGDKTIGGINADFDQHVVNVGIGVKF</sequence>
<feature type="chain" id="PRO_5030678860" evidence="6">
    <location>
        <begin position="22"/>
        <end position="213"/>
    </location>
</feature>
<keyword evidence="9" id="KW-1185">Reference proteome</keyword>
<feature type="domain" description="Outer membrane protein beta-barrel" evidence="7">
    <location>
        <begin position="37"/>
        <end position="213"/>
    </location>
</feature>
<comment type="similarity">
    <text evidence="5">Belongs to the Omp25/RopB family.</text>
</comment>
<feature type="signal peptide" evidence="6">
    <location>
        <begin position="1"/>
        <end position="21"/>
    </location>
</feature>
<evidence type="ECO:0000256" key="2">
    <source>
        <dbReference type="ARBA" id="ARBA00022729"/>
    </source>
</evidence>
<evidence type="ECO:0000256" key="3">
    <source>
        <dbReference type="ARBA" id="ARBA00023136"/>
    </source>
</evidence>
<evidence type="ECO:0000313" key="8">
    <source>
        <dbReference type="EMBL" id="MBB4142737.1"/>
    </source>
</evidence>
<dbReference type="GO" id="GO:0009279">
    <property type="term" value="C:cell outer membrane"/>
    <property type="evidence" value="ECO:0007669"/>
    <property type="project" value="UniProtKB-SubCell"/>
</dbReference>
<comment type="caution">
    <text evidence="8">The sequence shown here is derived from an EMBL/GenBank/DDBJ whole genome shotgun (WGS) entry which is preliminary data.</text>
</comment>
<dbReference type="SUPFAM" id="SSF56925">
    <property type="entry name" value="OMPA-like"/>
    <property type="match status" value="1"/>
</dbReference>
<dbReference type="Pfam" id="PF13505">
    <property type="entry name" value="OMP_b-brl"/>
    <property type="match status" value="1"/>
</dbReference>
<proteinExistence type="inferred from homology"/>
<keyword evidence="4" id="KW-0998">Cell outer membrane</keyword>
<evidence type="ECO:0000256" key="6">
    <source>
        <dbReference type="SAM" id="SignalP"/>
    </source>
</evidence>
<evidence type="ECO:0000259" key="7">
    <source>
        <dbReference type="Pfam" id="PF13505"/>
    </source>
</evidence>
<dbReference type="AlphaFoldDB" id="A0A7W6PR87"/>
<dbReference type="InterPro" id="IPR011250">
    <property type="entry name" value="OMP/PagP_B-barrel"/>
</dbReference>
<protein>
    <submittedName>
        <fullName evidence="8">Outer membrane immunogenic protein</fullName>
    </submittedName>
</protein>
<comment type="subcellular location">
    <subcellularLocation>
        <location evidence="1">Cell outer membrane</location>
    </subcellularLocation>
</comment>
<keyword evidence="3" id="KW-0472">Membrane</keyword>
<dbReference type="PANTHER" id="PTHR34001">
    <property type="entry name" value="BLL7405 PROTEIN"/>
    <property type="match status" value="1"/>
</dbReference>
<gene>
    <name evidence="8" type="ORF">GGQ72_001236</name>
</gene>
<dbReference type="InterPro" id="IPR027385">
    <property type="entry name" value="Beta-barrel_OMP"/>
</dbReference>
<evidence type="ECO:0000313" key="9">
    <source>
        <dbReference type="Proteomes" id="UP000519897"/>
    </source>
</evidence>
<evidence type="ECO:0000256" key="4">
    <source>
        <dbReference type="ARBA" id="ARBA00023237"/>
    </source>
</evidence>
<reference evidence="8 9" key="1">
    <citation type="submission" date="2020-08" db="EMBL/GenBank/DDBJ databases">
        <title>Genomic Encyclopedia of Type Strains, Phase IV (KMG-IV): sequencing the most valuable type-strain genomes for metagenomic binning, comparative biology and taxonomic classification.</title>
        <authorList>
            <person name="Goeker M."/>
        </authorList>
    </citation>
    <scope>NUCLEOTIDE SEQUENCE [LARGE SCALE GENOMIC DNA]</scope>
    <source>
        <strain evidence="8 9">DSM 29514</strain>
    </source>
</reference>
<dbReference type="PANTHER" id="PTHR34001:SF3">
    <property type="entry name" value="BLL7405 PROTEIN"/>
    <property type="match status" value="1"/>
</dbReference>
<dbReference type="RefSeq" id="WP_062552839.1">
    <property type="nucleotide sequence ID" value="NZ_CP049250.1"/>
</dbReference>
<evidence type="ECO:0000256" key="5">
    <source>
        <dbReference type="ARBA" id="ARBA00038306"/>
    </source>
</evidence>
<dbReference type="Gene3D" id="2.40.160.20">
    <property type="match status" value="1"/>
</dbReference>
<evidence type="ECO:0000256" key="1">
    <source>
        <dbReference type="ARBA" id="ARBA00004442"/>
    </source>
</evidence>
<dbReference type="EMBL" id="JACIEC010000001">
    <property type="protein sequence ID" value="MBB4142737.1"/>
    <property type="molecule type" value="Genomic_DNA"/>
</dbReference>
<keyword evidence="2 6" id="KW-0732">Signal</keyword>
<name>A0A7W6PR87_9HYPH</name>
<dbReference type="Proteomes" id="UP000519897">
    <property type="component" value="Unassembled WGS sequence"/>
</dbReference>